<dbReference type="GO" id="GO:0007018">
    <property type="term" value="P:microtubule-based movement"/>
    <property type="evidence" value="ECO:0007669"/>
    <property type="project" value="InterPro"/>
</dbReference>
<name>A0A819VS89_9BILA</name>
<gene>
    <name evidence="3" type="ORF">JBS370_LOCUS32287</name>
    <name evidence="2" type="ORF">ZHD862_LOCUS31612</name>
</gene>
<dbReference type="Proteomes" id="UP000663836">
    <property type="component" value="Unassembled WGS sequence"/>
</dbReference>
<dbReference type="GO" id="GO:0008569">
    <property type="term" value="F:minus-end-directed microtubule motor activity"/>
    <property type="evidence" value="ECO:0007669"/>
    <property type="project" value="InterPro"/>
</dbReference>
<evidence type="ECO:0000313" key="4">
    <source>
        <dbReference type="Proteomes" id="UP000663836"/>
    </source>
</evidence>
<dbReference type="Pfam" id="PF03028">
    <property type="entry name" value="Dynein_heavy"/>
    <property type="match status" value="1"/>
</dbReference>
<evidence type="ECO:0000313" key="3">
    <source>
        <dbReference type="EMBL" id="CAF4113173.1"/>
    </source>
</evidence>
<dbReference type="Gene3D" id="3.40.50.300">
    <property type="entry name" value="P-loop containing nucleotide triphosphate hydrolases"/>
    <property type="match status" value="1"/>
</dbReference>
<protein>
    <recommendedName>
        <fullName evidence="1">Dynein heavy chain region D6 P-loop domain-containing protein</fullName>
    </recommendedName>
</protein>
<dbReference type="GO" id="GO:0051959">
    <property type="term" value="F:dynein light intermediate chain binding"/>
    <property type="evidence" value="ECO:0007669"/>
    <property type="project" value="InterPro"/>
</dbReference>
<feature type="domain" description="Dynein heavy chain region D6 P-loop" evidence="1">
    <location>
        <begin position="1"/>
        <end position="76"/>
    </location>
</feature>
<dbReference type="PANTHER" id="PTHR22878">
    <property type="entry name" value="DYNEIN HEAVY CHAIN 6, AXONEMAL-LIKE-RELATED"/>
    <property type="match status" value="1"/>
</dbReference>
<dbReference type="AlphaFoldDB" id="A0A819VS89"/>
<dbReference type="PANTHER" id="PTHR22878:SF63">
    <property type="entry name" value="DYNEIN AXONEMAL HEAVY CHAIN 10"/>
    <property type="match status" value="1"/>
</dbReference>
<reference evidence="3" key="1">
    <citation type="submission" date="2021-02" db="EMBL/GenBank/DDBJ databases">
        <authorList>
            <person name="Nowell W R."/>
        </authorList>
    </citation>
    <scope>NUCLEOTIDE SEQUENCE</scope>
</reference>
<proteinExistence type="predicted"/>
<evidence type="ECO:0000259" key="1">
    <source>
        <dbReference type="Pfam" id="PF03028"/>
    </source>
</evidence>
<dbReference type="EMBL" id="CAJNOT010003218">
    <property type="protein sequence ID" value="CAF1371348.1"/>
    <property type="molecule type" value="Genomic_DNA"/>
</dbReference>
<dbReference type="GO" id="GO:0045505">
    <property type="term" value="F:dynein intermediate chain binding"/>
    <property type="evidence" value="ECO:0007669"/>
    <property type="project" value="InterPro"/>
</dbReference>
<accession>A0A819VS89</accession>
<dbReference type="EMBL" id="CAJOBD010008462">
    <property type="protein sequence ID" value="CAF4113173.1"/>
    <property type="molecule type" value="Genomic_DNA"/>
</dbReference>
<dbReference type="InterPro" id="IPR042219">
    <property type="entry name" value="AAA_lid_11_sf"/>
</dbReference>
<dbReference type="Gene3D" id="1.10.8.720">
    <property type="entry name" value="Region D6 of dynein motor"/>
    <property type="match status" value="1"/>
</dbReference>
<dbReference type="InterPro" id="IPR026983">
    <property type="entry name" value="DHC"/>
</dbReference>
<dbReference type="Proteomes" id="UP000663864">
    <property type="component" value="Unassembled WGS sequence"/>
</dbReference>
<dbReference type="GO" id="GO:0030286">
    <property type="term" value="C:dynein complex"/>
    <property type="evidence" value="ECO:0007669"/>
    <property type="project" value="InterPro"/>
</dbReference>
<evidence type="ECO:0000313" key="2">
    <source>
        <dbReference type="EMBL" id="CAF1371348.1"/>
    </source>
</evidence>
<organism evidence="3 4">
    <name type="scientific">Rotaria sordida</name>
    <dbReference type="NCBI Taxonomy" id="392033"/>
    <lineage>
        <taxon>Eukaryota</taxon>
        <taxon>Metazoa</taxon>
        <taxon>Spiralia</taxon>
        <taxon>Gnathifera</taxon>
        <taxon>Rotifera</taxon>
        <taxon>Eurotatoria</taxon>
        <taxon>Bdelloidea</taxon>
        <taxon>Philodinida</taxon>
        <taxon>Philodinidae</taxon>
        <taxon>Rotaria</taxon>
    </lineage>
</organism>
<dbReference type="InterPro" id="IPR027417">
    <property type="entry name" value="P-loop_NTPase"/>
</dbReference>
<sequence length="138" mass="16078">MGQEQEILARHYLQQTITLGGWLLLQNAHLGLDYLEEFYETLIAMDTFDPSFRVWLITETHSQFPIQILQSSIKFTNEPPQGARAGLKRTYGLTNQDKLEYIETIYWRPLLYTTSFLHSIVQERRKLGPLGSNILYGK</sequence>
<dbReference type="InterPro" id="IPR004273">
    <property type="entry name" value="Dynein_heavy_D6_P-loop"/>
</dbReference>
<comment type="caution">
    <text evidence="3">The sequence shown here is derived from an EMBL/GenBank/DDBJ whole genome shotgun (WGS) entry which is preliminary data.</text>
</comment>